<comment type="caution">
    <text evidence="10">The sequence shown here is derived from an EMBL/GenBank/DDBJ whole genome shotgun (WGS) entry which is preliminary data.</text>
</comment>
<dbReference type="GO" id="GO:0020037">
    <property type="term" value="F:heme binding"/>
    <property type="evidence" value="ECO:0007669"/>
    <property type="project" value="InterPro"/>
</dbReference>
<name>A0A439D760_9PEZI</name>
<dbReference type="EMBL" id="RYZI01000122">
    <property type="protein sequence ID" value="RWA10237.1"/>
    <property type="molecule type" value="Genomic_DNA"/>
</dbReference>
<dbReference type="InterPro" id="IPR036396">
    <property type="entry name" value="Cyt_P450_sf"/>
</dbReference>
<dbReference type="PANTHER" id="PTHR24305:SF77">
    <property type="entry name" value="CYTOCHROME P450 MONOOXYGENASE"/>
    <property type="match status" value="1"/>
</dbReference>
<dbReference type="Pfam" id="PF03959">
    <property type="entry name" value="FSH1"/>
    <property type="match status" value="1"/>
</dbReference>
<dbReference type="GO" id="GO:0004497">
    <property type="term" value="F:monooxygenase activity"/>
    <property type="evidence" value="ECO:0007669"/>
    <property type="project" value="UniProtKB-KW"/>
</dbReference>
<proteinExistence type="inferred from homology"/>
<evidence type="ECO:0000256" key="4">
    <source>
        <dbReference type="ARBA" id="ARBA00022723"/>
    </source>
</evidence>
<dbReference type="AlphaFoldDB" id="A0A439D760"/>
<evidence type="ECO:0000256" key="6">
    <source>
        <dbReference type="ARBA" id="ARBA00023004"/>
    </source>
</evidence>
<dbReference type="GO" id="GO:0016705">
    <property type="term" value="F:oxidoreductase activity, acting on paired donors, with incorporation or reduction of molecular oxygen"/>
    <property type="evidence" value="ECO:0007669"/>
    <property type="project" value="InterPro"/>
</dbReference>
<evidence type="ECO:0000256" key="1">
    <source>
        <dbReference type="ARBA" id="ARBA00001971"/>
    </source>
</evidence>
<dbReference type="InterPro" id="IPR005645">
    <property type="entry name" value="FSH-like_dom"/>
</dbReference>
<evidence type="ECO:0000256" key="2">
    <source>
        <dbReference type="ARBA" id="ARBA00010617"/>
    </source>
</evidence>
<evidence type="ECO:0000256" key="8">
    <source>
        <dbReference type="SAM" id="MobiDB-lite"/>
    </source>
</evidence>
<organism evidence="10 11">
    <name type="scientific">Xylaria grammica</name>
    <dbReference type="NCBI Taxonomy" id="363999"/>
    <lineage>
        <taxon>Eukaryota</taxon>
        <taxon>Fungi</taxon>
        <taxon>Dikarya</taxon>
        <taxon>Ascomycota</taxon>
        <taxon>Pezizomycotina</taxon>
        <taxon>Sordariomycetes</taxon>
        <taxon>Xylariomycetidae</taxon>
        <taxon>Xylariales</taxon>
        <taxon>Xylariaceae</taxon>
        <taxon>Xylaria</taxon>
    </lineage>
</organism>
<dbReference type="InterPro" id="IPR001128">
    <property type="entry name" value="Cyt_P450"/>
</dbReference>
<dbReference type="GO" id="GO:0005506">
    <property type="term" value="F:iron ion binding"/>
    <property type="evidence" value="ECO:0007669"/>
    <property type="project" value="InterPro"/>
</dbReference>
<keyword evidence="3" id="KW-0349">Heme</keyword>
<evidence type="ECO:0000256" key="7">
    <source>
        <dbReference type="ARBA" id="ARBA00023033"/>
    </source>
</evidence>
<comment type="cofactor">
    <cofactor evidence="1">
        <name>heme</name>
        <dbReference type="ChEBI" id="CHEBI:30413"/>
    </cofactor>
</comment>
<dbReference type="Proteomes" id="UP000286045">
    <property type="component" value="Unassembled WGS sequence"/>
</dbReference>
<dbReference type="STRING" id="363999.A0A439D760"/>
<dbReference type="InterPro" id="IPR029058">
    <property type="entry name" value="AB_hydrolase_fold"/>
</dbReference>
<dbReference type="SUPFAM" id="SSF53474">
    <property type="entry name" value="alpha/beta-Hydrolases"/>
    <property type="match status" value="1"/>
</dbReference>
<evidence type="ECO:0000313" key="10">
    <source>
        <dbReference type="EMBL" id="RWA10237.1"/>
    </source>
</evidence>
<accession>A0A439D760</accession>
<evidence type="ECO:0000256" key="5">
    <source>
        <dbReference type="ARBA" id="ARBA00023002"/>
    </source>
</evidence>
<dbReference type="SUPFAM" id="SSF48264">
    <property type="entry name" value="Cytochrome P450"/>
    <property type="match status" value="1"/>
</dbReference>
<dbReference type="PANTHER" id="PTHR24305">
    <property type="entry name" value="CYTOCHROME P450"/>
    <property type="match status" value="1"/>
</dbReference>
<reference evidence="10 11" key="1">
    <citation type="submission" date="2018-12" db="EMBL/GenBank/DDBJ databases">
        <title>Draft genome sequence of Xylaria grammica IHI A82.</title>
        <authorList>
            <person name="Buettner E."/>
            <person name="Kellner H."/>
        </authorList>
    </citation>
    <scope>NUCLEOTIDE SEQUENCE [LARGE SCALE GENOMIC DNA]</scope>
    <source>
        <strain evidence="10 11">IHI A82</strain>
    </source>
</reference>
<dbReference type="InterPro" id="IPR050121">
    <property type="entry name" value="Cytochrome_P450_monoxygenase"/>
</dbReference>
<keyword evidence="11" id="KW-1185">Reference proteome</keyword>
<feature type="region of interest" description="Disordered" evidence="8">
    <location>
        <begin position="638"/>
        <end position="659"/>
    </location>
</feature>
<feature type="domain" description="Serine hydrolase" evidence="9">
    <location>
        <begin position="1"/>
        <end position="243"/>
    </location>
</feature>
<keyword evidence="5" id="KW-0560">Oxidoreductase</keyword>
<keyword evidence="4" id="KW-0479">Metal-binding</keyword>
<comment type="similarity">
    <text evidence="2">Belongs to the cytochrome P450 family.</text>
</comment>
<dbReference type="CDD" id="cd11060">
    <property type="entry name" value="CYP57A1-like"/>
    <property type="match status" value="1"/>
</dbReference>
<protein>
    <recommendedName>
        <fullName evidence="9">Serine hydrolase domain-containing protein</fullName>
    </recommendedName>
</protein>
<evidence type="ECO:0000259" key="9">
    <source>
        <dbReference type="Pfam" id="PF03959"/>
    </source>
</evidence>
<keyword evidence="7" id="KW-0503">Monooxygenase</keyword>
<evidence type="ECO:0000256" key="3">
    <source>
        <dbReference type="ARBA" id="ARBA00022617"/>
    </source>
</evidence>
<dbReference type="Pfam" id="PF00067">
    <property type="entry name" value="p450"/>
    <property type="match status" value="1"/>
</dbReference>
<evidence type="ECO:0000313" key="11">
    <source>
        <dbReference type="Proteomes" id="UP000286045"/>
    </source>
</evidence>
<sequence>MKILCLHGGNQSGQIFRLQLGKTVRAIEESAETKVTFDFADAPIQCPASSSGQKSDQRIEYKFFDAPTMPEIRKAREWLTTKLATEGPYDGVIGFSQGATLISSYLLYHQWYGYEGSPPFGFVIFISGSLPLAVLRHLGVPVPLAAERVVEETELRHQAELGPSSPHVSLARRAMFNSDDCFGLNLNRVPLELKIRIPTVHVWGVNDPGFPTSIHLAGLCDPYIRKVHTHGGTHEVPQGMEDAQQLSQLLLWLAFTTRAFVVSKVTMEVVTRALDSTPLSSNISLTLIVAFTTSLIWYAILAVRSWYRLRDFPGPLWASFSYLWGYFTMNTGRMHLRLAEEQDKYGKIMRIGPNELLVYDPQTLWQINNVRSNYGRGDWYGSIQFDPYGHSVLSEPDTARHDKRKAKLATGYAGKGAVNLEAKVDTQLAVLVNLLKSKYLAKGKSHVVDFSRLIRFFQVDIVTLAGSGEPWGDLETETDQFDFISIADSFVPFLHSFMMIPSLRDFFASEFFLKLAGPKHTDQKGMGRFLGIVKNAVAKRFDESGHDRDTQGDMLDEWISHGMTRRECELELAVQVPAGSETSTTAIRGIMLYLLSSPQVYRKLQDEIMTGIREGRISNPITNEEARRLPYLQVSRHQRRAPNGATRNHRLPQESPAGGDTICGKFVPEGTDIFVNLWSMLRNEEVFGHDAGVFRPERFLECNEEERSELMRSVDLAFGHGRWQCPGKTLAWLELNKIFVEVRFPYDDYQ</sequence>
<gene>
    <name evidence="10" type="ORF">EKO27_g4886</name>
</gene>
<dbReference type="Gene3D" id="3.40.50.1820">
    <property type="entry name" value="alpha/beta hydrolase"/>
    <property type="match status" value="1"/>
</dbReference>
<keyword evidence="6" id="KW-0408">Iron</keyword>
<dbReference type="Gene3D" id="1.10.630.10">
    <property type="entry name" value="Cytochrome P450"/>
    <property type="match status" value="1"/>
</dbReference>